<feature type="transmembrane region" description="Helical" evidence="8">
    <location>
        <begin position="131"/>
        <end position="148"/>
    </location>
</feature>
<dbReference type="Pfam" id="PF13231">
    <property type="entry name" value="PMT_2"/>
    <property type="match status" value="1"/>
</dbReference>
<evidence type="ECO:0000256" key="3">
    <source>
        <dbReference type="ARBA" id="ARBA00022676"/>
    </source>
</evidence>
<dbReference type="AlphaFoldDB" id="A0A291QVV0"/>
<feature type="transmembrane region" description="Helical" evidence="8">
    <location>
        <begin position="280"/>
        <end position="299"/>
    </location>
</feature>
<name>A0A291QVV0_9BACT</name>
<dbReference type="KEGG" id="cbae:COR50_13295"/>
<keyword evidence="3" id="KW-0328">Glycosyltransferase</keyword>
<dbReference type="Proteomes" id="UP000220133">
    <property type="component" value="Chromosome"/>
</dbReference>
<evidence type="ECO:0000256" key="7">
    <source>
        <dbReference type="ARBA" id="ARBA00023136"/>
    </source>
</evidence>
<evidence type="ECO:0000313" key="11">
    <source>
        <dbReference type="Proteomes" id="UP000220133"/>
    </source>
</evidence>
<dbReference type="GO" id="GO:0005886">
    <property type="term" value="C:plasma membrane"/>
    <property type="evidence" value="ECO:0007669"/>
    <property type="project" value="UniProtKB-SubCell"/>
</dbReference>
<protein>
    <recommendedName>
        <fullName evidence="9">Glycosyltransferase RgtA/B/C/D-like domain-containing protein</fullName>
    </recommendedName>
</protein>
<evidence type="ECO:0000313" key="10">
    <source>
        <dbReference type="EMBL" id="ATL48060.1"/>
    </source>
</evidence>
<feature type="domain" description="Glycosyltransferase RgtA/B/C/D-like" evidence="9">
    <location>
        <begin position="50"/>
        <end position="214"/>
    </location>
</feature>
<evidence type="ECO:0000256" key="1">
    <source>
        <dbReference type="ARBA" id="ARBA00004651"/>
    </source>
</evidence>
<dbReference type="InterPro" id="IPR038731">
    <property type="entry name" value="RgtA/B/C-like"/>
</dbReference>
<feature type="transmembrane region" description="Helical" evidence="8">
    <location>
        <begin position="154"/>
        <end position="185"/>
    </location>
</feature>
<feature type="transmembrane region" description="Helical" evidence="8">
    <location>
        <begin position="12"/>
        <end position="31"/>
    </location>
</feature>
<feature type="transmembrane region" description="Helical" evidence="8">
    <location>
        <begin position="337"/>
        <end position="357"/>
    </location>
</feature>
<keyword evidence="6 8" id="KW-1133">Transmembrane helix</keyword>
<gene>
    <name evidence="10" type="ORF">COR50_13295</name>
</gene>
<organism evidence="10 11">
    <name type="scientific">Chitinophaga caeni</name>
    <dbReference type="NCBI Taxonomy" id="2029983"/>
    <lineage>
        <taxon>Bacteria</taxon>
        <taxon>Pseudomonadati</taxon>
        <taxon>Bacteroidota</taxon>
        <taxon>Chitinophagia</taxon>
        <taxon>Chitinophagales</taxon>
        <taxon>Chitinophagaceae</taxon>
        <taxon>Chitinophaga</taxon>
    </lineage>
</organism>
<feature type="transmembrane region" description="Helical" evidence="8">
    <location>
        <begin position="305"/>
        <end position="325"/>
    </location>
</feature>
<keyword evidence="2" id="KW-1003">Cell membrane</keyword>
<keyword evidence="11" id="KW-1185">Reference proteome</keyword>
<dbReference type="PANTHER" id="PTHR33908">
    <property type="entry name" value="MANNOSYLTRANSFERASE YKCB-RELATED"/>
    <property type="match status" value="1"/>
</dbReference>
<feature type="transmembrane region" description="Helical" evidence="8">
    <location>
        <begin position="197"/>
        <end position="214"/>
    </location>
</feature>
<dbReference type="PANTHER" id="PTHR33908:SF11">
    <property type="entry name" value="MEMBRANE PROTEIN"/>
    <property type="match status" value="1"/>
</dbReference>
<keyword evidence="5 8" id="KW-0812">Transmembrane</keyword>
<keyword evidence="4" id="KW-0808">Transferase</keyword>
<evidence type="ECO:0000256" key="4">
    <source>
        <dbReference type="ARBA" id="ARBA00022679"/>
    </source>
</evidence>
<accession>A0A291QVV0</accession>
<reference evidence="10 11" key="1">
    <citation type="submission" date="2017-10" db="EMBL/GenBank/DDBJ databases">
        <title>Paenichitinophaga pekingensis gen. nov., sp. nov., isolated from activated sludge.</title>
        <authorList>
            <person name="Jin D."/>
            <person name="Kong X."/>
            <person name="Deng Y."/>
            <person name="Bai Z."/>
        </authorList>
    </citation>
    <scope>NUCLEOTIDE SEQUENCE [LARGE SCALE GENOMIC DNA]</scope>
    <source>
        <strain evidence="10 11">13</strain>
    </source>
</reference>
<dbReference type="RefSeq" id="WP_098194437.1">
    <property type="nucleotide sequence ID" value="NZ_CP023777.1"/>
</dbReference>
<evidence type="ECO:0000256" key="6">
    <source>
        <dbReference type="ARBA" id="ARBA00022989"/>
    </source>
</evidence>
<keyword evidence="7 8" id="KW-0472">Membrane</keyword>
<dbReference type="GO" id="GO:0016763">
    <property type="term" value="F:pentosyltransferase activity"/>
    <property type="evidence" value="ECO:0007669"/>
    <property type="project" value="TreeGrafter"/>
</dbReference>
<sequence>MYSFKYSRYTYYIIIVSFVARCILSISFQLGNDESYYFTYAVQPDWNHFDHPPLVGLFIRMCTFNLHIVNDFTLRLTAIISAAVSTYLIFLIGTSIKNSRTGFIAAVLYNASFYSGIIAGLFILPDSPQMVFWLAAIYTAIKLIIGNAPTKERLYFILFGLYAGLATMCKIHGAFLFTGLGLYFLLCDRSYFKKPNLYISLLIYLLIISPILLWNTGNDFIMFKFQGERIQVHRAFVNFNSFITTLSGQLFYNNPINIIIYILCAGKVKQVFPKNKIPNALKCFALPIIIATCFISLFRTTLPHWSGPGFIPLMLLSGSVIDAYIDKGKYRLQRWMYASASLMIVAVILSVPLINFYPGTIGSKQMPRFGAGDFTLDMYGWKDMKNEFSKIRQLDIDNGLMLPGDPVVIDKWFPACHYYLYITYPLKIRTVGLGKINSLHKFAWLNRLEGNIKKGENAYYINTSENYKDPEAIYVNDFEKITLVKRIWQQRNQKEARYWEVYRLEGARRELGTPVE</sequence>
<dbReference type="EMBL" id="CP023777">
    <property type="protein sequence ID" value="ATL48060.1"/>
    <property type="molecule type" value="Genomic_DNA"/>
</dbReference>
<feature type="transmembrane region" description="Helical" evidence="8">
    <location>
        <begin position="102"/>
        <end position="124"/>
    </location>
</feature>
<evidence type="ECO:0000256" key="8">
    <source>
        <dbReference type="SAM" id="Phobius"/>
    </source>
</evidence>
<evidence type="ECO:0000259" key="9">
    <source>
        <dbReference type="Pfam" id="PF13231"/>
    </source>
</evidence>
<comment type="subcellular location">
    <subcellularLocation>
        <location evidence="1">Cell membrane</location>
        <topology evidence="1">Multi-pass membrane protein</topology>
    </subcellularLocation>
</comment>
<dbReference type="OrthoDB" id="9813729at2"/>
<proteinExistence type="predicted"/>
<dbReference type="InterPro" id="IPR050297">
    <property type="entry name" value="LipidA_mod_glycosyltrf_83"/>
</dbReference>
<feature type="transmembrane region" description="Helical" evidence="8">
    <location>
        <begin position="250"/>
        <end position="268"/>
    </location>
</feature>
<evidence type="ECO:0000256" key="5">
    <source>
        <dbReference type="ARBA" id="ARBA00022692"/>
    </source>
</evidence>
<feature type="transmembrane region" description="Helical" evidence="8">
    <location>
        <begin position="76"/>
        <end position="96"/>
    </location>
</feature>
<evidence type="ECO:0000256" key="2">
    <source>
        <dbReference type="ARBA" id="ARBA00022475"/>
    </source>
</evidence>
<dbReference type="GO" id="GO:0009103">
    <property type="term" value="P:lipopolysaccharide biosynthetic process"/>
    <property type="evidence" value="ECO:0007669"/>
    <property type="project" value="UniProtKB-ARBA"/>
</dbReference>